<name>A0A9N8DK48_9STRA</name>
<feature type="compositionally biased region" description="Basic and acidic residues" evidence="1">
    <location>
        <begin position="77"/>
        <end position="107"/>
    </location>
</feature>
<feature type="compositionally biased region" description="Basic and acidic residues" evidence="1">
    <location>
        <begin position="501"/>
        <end position="518"/>
    </location>
</feature>
<reference evidence="2" key="1">
    <citation type="submission" date="2020-06" db="EMBL/GenBank/DDBJ databases">
        <authorList>
            <consortium name="Plant Systems Biology data submission"/>
        </authorList>
    </citation>
    <scope>NUCLEOTIDE SEQUENCE</scope>
    <source>
        <strain evidence="2">D6</strain>
    </source>
</reference>
<feature type="region of interest" description="Disordered" evidence="1">
    <location>
        <begin position="1110"/>
        <end position="1133"/>
    </location>
</feature>
<feature type="compositionally biased region" description="Polar residues" evidence="1">
    <location>
        <begin position="1"/>
        <end position="13"/>
    </location>
</feature>
<comment type="caution">
    <text evidence="2">The sequence shown here is derived from an EMBL/GenBank/DDBJ whole genome shotgun (WGS) entry which is preliminary data.</text>
</comment>
<evidence type="ECO:0000313" key="2">
    <source>
        <dbReference type="EMBL" id="CAB9503445.1"/>
    </source>
</evidence>
<feature type="compositionally biased region" description="Basic and acidic residues" evidence="1">
    <location>
        <begin position="1062"/>
        <end position="1084"/>
    </location>
</feature>
<dbReference type="Proteomes" id="UP001153069">
    <property type="component" value="Unassembled WGS sequence"/>
</dbReference>
<gene>
    <name evidence="2" type="ORF">SEMRO_166_G074080.1</name>
</gene>
<protein>
    <submittedName>
        <fullName evidence="2">Uncharacterized protein</fullName>
    </submittedName>
</protein>
<dbReference type="AlphaFoldDB" id="A0A9N8DK48"/>
<feature type="region of interest" description="Disordered" evidence="1">
    <location>
        <begin position="1003"/>
        <end position="1023"/>
    </location>
</feature>
<dbReference type="EMBL" id="CAICTM010000165">
    <property type="protein sequence ID" value="CAB9503445.1"/>
    <property type="molecule type" value="Genomic_DNA"/>
</dbReference>
<organism evidence="2 3">
    <name type="scientific">Seminavis robusta</name>
    <dbReference type="NCBI Taxonomy" id="568900"/>
    <lineage>
        <taxon>Eukaryota</taxon>
        <taxon>Sar</taxon>
        <taxon>Stramenopiles</taxon>
        <taxon>Ochrophyta</taxon>
        <taxon>Bacillariophyta</taxon>
        <taxon>Bacillariophyceae</taxon>
        <taxon>Bacillariophycidae</taxon>
        <taxon>Naviculales</taxon>
        <taxon>Naviculaceae</taxon>
        <taxon>Seminavis</taxon>
    </lineage>
</organism>
<accession>A0A9N8DK48</accession>
<feature type="region of interest" description="Disordered" evidence="1">
    <location>
        <begin position="1062"/>
        <end position="1092"/>
    </location>
</feature>
<feature type="region of interest" description="Disordered" evidence="1">
    <location>
        <begin position="838"/>
        <end position="858"/>
    </location>
</feature>
<feature type="region of interest" description="Disordered" evidence="1">
    <location>
        <begin position="495"/>
        <end position="530"/>
    </location>
</feature>
<proteinExistence type="predicted"/>
<sequence length="1182" mass="130889">MGTDSSLSSSSIKANEKRIRKCPSGIRPVSSKQSSSSSKKSSSSSRNKKSVSFSKHETLMQNGENQERWLTPAERAAAMRESRRLSRKQELLQKGEPRRHQDVDQSAHSHGVPPEVKVHSTLDDSVTLNTYNTFHTASGGTHVSAMTAQFSVSDCRSCGISDLGFPWFQHEGVHDRIQHQLETAAKQQEGKGIRLTHFTAVRRGFPGEVDSSTYGRHLPPAFYGTLQTMKERFRSEAVDEVCCDDGQERPSITTKMPPLPSQEELASYASRSKVALLETIDALEKLRVKTGESLGPTIERLRVETEASCIQGDAWCRDHYSKLAETTTEVHREVAKVTQDCCAGAEFDEQQQIPRLTYNTSMDPPEGDSPSIVQAPTLPEEKEFSRQADQAMLKSLRNAASVFLDRYTALISSIPTFGAKNDTETDQVVLELPDNFYVEIENASLKSNKAIEVKESDDLVFVETMESMMEKDEVLGSQDSGDTQEVVVLQEPTLVGAQDPDGVKDSDDCSVEPSRDCPSRLYDPNLHPEPAIKQGGSTLIGNQDSFVSINSQKSSQSQDGVYMSKSSFSHDMAKMSKSISQEDVYMSKSSQEDLNMTFSGEERPIGTSPSKPIDLNMSDSVSVMPIGQSPSEPIDLNMALSSDSVDRPIGRSPSKPIELPMSASIVGDKPIGRSPSKPITVEESLAEDADLHPKRYDDREAARLEKASASVWKKLKKLTKKKKMAAVNLMGDLVDELDRESVFVASSDGIVGDNGSVGTQGTFQNPIILMEESEKIVEQRQDMERPMKATLGAPLSLSSRDAQRLLELEDQSQISALTGLNSHETNGIMTTGAVASVEDKSNGMPPRTGLDAGGGYGPSMRNYGREPPMMTTSEMEYDDKLGNDFSKRNEAATKFLSNLKNHLMNERQHRGRTAAETYAVRKFVNTFVVEDAPIAPHTRNPRIDLHHQGVRHGHWDDDDDEPQVLQAPAINLLNATSFFNGVDDDDEESEIRATHNSHKKLLADPNRNGIIGNSQWDPTSRNRVAMERRDDVQPSARGADVRQDDTQLWFLQHHDQRYENRMPRRTADPPRPEVFRTSPEHPHIVESASDTKSISSSILGKRISRRKSVSFNLPEDEDDSVSNRASHADPRLPFAPETISSQAVAHRSVVARKELARLSQRQATLMAQGAKLAHNYQSNNRM</sequence>
<feature type="compositionally biased region" description="Low complexity" evidence="1">
    <location>
        <begin position="30"/>
        <end position="53"/>
    </location>
</feature>
<feature type="region of interest" description="Disordered" evidence="1">
    <location>
        <begin position="1"/>
        <end position="117"/>
    </location>
</feature>
<feature type="compositionally biased region" description="Polar residues" evidence="1">
    <location>
        <begin position="1011"/>
        <end position="1022"/>
    </location>
</feature>
<evidence type="ECO:0000256" key="1">
    <source>
        <dbReference type="SAM" id="MobiDB-lite"/>
    </source>
</evidence>
<keyword evidence="3" id="KW-1185">Reference proteome</keyword>
<evidence type="ECO:0000313" key="3">
    <source>
        <dbReference type="Proteomes" id="UP001153069"/>
    </source>
</evidence>